<dbReference type="AlphaFoldDB" id="A0A1H9LFU0"/>
<dbReference type="RefSeq" id="WP_074723418.1">
    <property type="nucleotide sequence ID" value="NZ_CBCRVS010000005.1"/>
</dbReference>
<dbReference type="GO" id="GO:0016740">
    <property type="term" value="F:transferase activity"/>
    <property type="evidence" value="ECO:0007669"/>
    <property type="project" value="UniProtKB-KW"/>
</dbReference>
<evidence type="ECO:0000313" key="1">
    <source>
        <dbReference type="EMBL" id="SER10254.1"/>
    </source>
</evidence>
<dbReference type="InterPro" id="IPR014942">
    <property type="entry name" value="AbiEii"/>
</dbReference>
<proteinExistence type="predicted"/>
<protein>
    <submittedName>
        <fullName evidence="1">Nucleotidyl transferase AbiEii toxin, Type IV TA system</fullName>
    </submittedName>
</protein>
<sequence length="340" mass="39568">MTKISFHNLPEIEKINIIQQVSNIQGLAPFAVEKDWWVVQTLAVIFEMQVGEHLVFKGGTSLSKAWNLIDRFSEDVDLAIDRKFLGFEGRLSKKQITALRKSANNYISEIFYIELQSEFIKKGFLGLRWEIIKTIESDQDPVIINLYYPHSIDMPGYILPRVQIEIGCRSLREPFSKQKITSLITAQFPDAVFSEGLCSIPTVNPERTFLEKIFLLHEEFSKPKGKIRFERLSRHLYDVCQLSRTDFAGTALHNKELYETIVQHRLKFTKIGDVDYNLHQPQTINIIPSDSIIEYWKADYETMQEQMIYGDSPSFETIILELLELQNKINSLDWRIDIVK</sequence>
<name>A0A1H9LFU0_FLAFI</name>
<dbReference type="Proteomes" id="UP000183658">
    <property type="component" value="Unassembled WGS sequence"/>
</dbReference>
<gene>
    <name evidence="1" type="ORF">SAMN05444355_10721</name>
</gene>
<accession>A0A1H9LFU0</accession>
<reference evidence="2" key="1">
    <citation type="submission" date="2016-10" db="EMBL/GenBank/DDBJ databases">
        <authorList>
            <person name="Varghese N."/>
            <person name="Submissions S."/>
        </authorList>
    </citation>
    <scope>NUCLEOTIDE SEQUENCE [LARGE SCALE GENOMIC DNA]</scope>
    <source>
        <strain evidence="2">DSM 15719</strain>
    </source>
</reference>
<organism evidence="1 2">
    <name type="scientific">Flavobacterium frigoris</name>
    <dbReference type="NCBI Taxonomy" id="229204"/>
    <lineage>
        <taxon>Bacteria</taxon>
        <taxon>Pseudomonadati</taxon>
        <taxon>Bacteroidota</taxon>
        <taxon>Flavobacteriia</taxon>
        <taxon>Flavobacteriales</taxon>
        <taxon>Flavobacteriaceae</taxon>
        <taxon>Flavobacterium</taxon>
    </lineage>
</organism>
<evidence type="ECO:0000313" key="2">
    <source>
        <dbReference type="Proteomes" id="UP000183658"/>
    </source>
</evidence>
<dbReference type="Pfam" id="PF08843">
    <property type="entry name" value="AbiEii"/>
    <property type="match status" value="1"/>
</dbReference>
<keyword evidence="1" id="KW-0808">Transferase</keyword>
<keyword evidence="2" id="KW-1185">Reference proteome</keyword>
<dbReference type="EMBL" id="FOFZ01000007">
    <property type="protein sequence ID" value="SER10254.1"/>
    <property type="molecule type" value="Genomic_DNA"/>
</dbReference>
<dbReference type="OrthoDB" id="9780929at2"/>
<dbReference type="Gene3D" id="3.10.450.620">
    <property type="entry name" value="JHP933, nucleotidyltransferase-like core domain"/>
    <property type="match status" value="1"/>
</dbReference>